<protein>
    <submittedName>
        <fullName evidence="1">Uncharacterized protein</fullName>
    </submittedName>
</protein>
<accession>A0ACC2AJW5</accession>
<proteinExistence type="predicted"/>
<evidence type="ECO:0000313" key="2">
    <source>
        <dbReference type="Proteomes" id="UP001162992"/>
    </source>
</evidence>
<keyword evidence="2" id="KW-1185">Reference proteome</keyword>
<dbReference type="Proteomes" id="UP001162992">
    <property type="component" value="Chromosome 21"/>
</dbReference>
<comment type="caution">
    <text evidence="1">The sequence shown here is derived from an EMBL/GenBank/DDBJ whole genome shotgun (WGS) entry which is preliminary data.</text>
</comment>
<reference evidence="2" key="1">
    <citation type="journal article" date="2024" name="Proc. Natl. Acad. Sci. U.S.A.">
        <title>Extraordinary preservation of gene collinearity over three hundred million years revealed in homosporous lycophytes.</title>
        <authorList>
            <person name="Li C."/>
            <person name="Wickell D."/>
            <person name="Kuo L.Y."/>
            <person name="Chen X."/>
            <person name="Nie B."/>
            <person name="Liao X."/>
            <person name="Peng D."/>
            <person name="Ji J."/>
            <person name="Jenkins J."/>
            <person name="Williams M."/>
            <person name="Shu S."/>
            <person name="Plott C."/>
            <person name="Barry K."/>
            <person name="Rajasekar S."/>
            <person name="Grimwood J."/>
            <person name="Han X."/>
            <person name="Sun S."/>
            <person name="Hou Z."/>
            <person name="He W."/>
            <person name="Dai G."/>
            <person name="Sun C."/>
            <person name="Schmutz J."/>
            <person name="Leebens-Mack J.H."/>
            <person name="Li F.W."/>
            <person name="Wang L."/>
        </authorList>
    </citation>
    <scope>NUCLEOTIDE SEQUENCE [LARGE SCALE GENOMIC DNA]</scope>
    <source>
        <strain evidence="2">cv. PW_Plant_1</strain>
    </source>
</reference>
<dbReference type="EMBL" id="CM055112">
    <property type="protein sequence ID" value="KAJ7517826.1"/>
    <property type="molecule type" value="Genomic_DNA"/>
</dbReference>
<evidence type="ECO:0000313" key="1">
    <source>
        <dbReference type="EMBL" id="KAJ7517826.1"/>
    </source>
</evidence>
<sequence>MGRLTTPPYHFLINFSALMNRVCLHTSAVCFAKWESKFKSNAYAFMDEDSCEKRHKSYVKRQERAEAKRRLLKWRCLKISPEELGEMPECKQSRFSNLQHPGWSFRMEKETRQFKKKMRGQQGSKEDSTSSFGRKSSCDWSSTTSQSTEYSSWRFEKSTGGEWWRTIFGEANTGKRRATSDWGRTGNDNSFPETIGSPSDRKTLGLSPFGPLTLKDLKHAFRACALKWHPDRHEGSSKAIAEEQFKSCGAAYKALYATLSP</sequence>
<organism evidence="1 2">
    <name type="scientific">Diphasiastrum complanatum</name>
    <name type="common">Issler's clubmoss</name>
    <name type="synonym">Lycopodium complanatum</name>
    <dbReference type="NCBI Taxonomy" id="34168"/>
    <lineage>
        <taxon>Eukaryota</taxon>
        <taxon>Viridiplantae</taxon>
        <taxon>Streptophyta</taxon>
        <taxon>Embryophyta</taxon>
        <taxon>Tracheophyta</taxon>
        <taxon>Lycopodiopsida</taxon>
        <taxon>Lycopodiales</taxon>
        <taxon>Lycopodiaceae</taxon>
        <taxon>Lycopodioideae</taxon>
        <taxon>Diphasiastrum</taxon>
    </lineage>
</organism>
<name>A0ACC2AJW5_DIPCM</name>
<gene>
    <name evidence="1" type="ORF">O6H91_21G041200</name>
</gene>